<gene>
    <name evidence="3" type="ORF">F9B16_07660</name>
</gene>
<keyword evidence="2" id="KW-0472">Membrane</keyword>
<comment type="caution">
    <text evidence="3">The sequence shown here is derived from an EMBL/GenBank/DDBJ whole genome shotgun (WGS) entry which is preliminary data.</text>
</comment>
<dbReference type="RefSeq" id="WP_151539278.1">
    <property type="nucleotide sequence ID" value="NZ_WBMR01000014.1"/>
</dbReference>
<feature type="region of interest" description="Disordered" evidence="1">
    <location>
        <begin position="173"/>
        <end position="197"/>
    </location>
</feature>
<evidence type="ECO:0000313" key="3">
    <source>
        <dbReference type="EMBL" id="KAB2386200.1"/>
    </source>
</evidence>
<keyword evidence="4" id="KW-1185">Reference proteome</keyword>
<name>A0A6L3VZ06_9ACTN</name>
<evidence type="ECO:0000256" key="2">
    <source>
        <dbReference type="SAM" id="Phobius"/>
    </source>
</evidence>
<evidence type="ECO:0008006" key="5">
    <source>
        <dbReference type="Google" id="ProtNLM"/>
    </source>
</evidence>
<evidence type="ECO:0000313" key="4">
    <source>
        <dbReference type="Proteomes" id="UP000483004"/>
    </source>
</evidence>
<accession>A0A6L3VZ06</accession>
<dbReference type="OrthoDB" id="9883332at2"/>
<sequence>MQDVAIVALAVGSATIFGGVVGTANGFLSHWLQSRRTDTRERDLRAEREQEEHRHALHAALAEVRLTVTRVSVRTQLVQDMRRTPGTRLDDNDLSTQIKHTRDDYPSAEAAIFDLWGMSRDDGTRQAVTALLEDVAWAFQYGRSAGGADMDPARIDTRIKERIKELTTAVMNECDTRPLTAPPQSRKDAHRGRRNRT</sequence>
<proteinExistence type="predicted"/>
<dbReference type="EMBL" id="WBMR01000014">
    <property type="protein sequence ID" value="KAB2386200.1"/>
    <property type="molecule type" value="Genomic_DNA"/>
</dbReference>
<protein>
    <recommendedName>
        <fullName evidence="5">DUF4760 domain-containing protein</fullName>
    </recommendedName>
</protein>
<feature type="transmembrane region" description="Helical" evidence="2">
    <location>
        <begin position="6"/>
        <end position="32"/>
    </location>
</feature>
<dbReference type="Proteomes" id="UP000483004">
    <property type="component" value="Unassembled WGS sequence"/>
</dbReference>
<organism evidence="3 4">
    <name type="scientific">Actinomadura montaniterrae</name>
    <dbReference type="NCBI Taxonomy" id="1803903"/>
    <lineage>
        <taxon>Bacteria</taxon>
        <taxon>Bacillati</taxon>
        <taxon>Actinomycetota</taxon>
        <taxon>Actinomycetes</taxon>
        <taxon>Streptosporangiales</taxon>
        <taxon>Thermomonosporaceae</taxon>
        <taxon>Actinomadura</taxon>
    </lineage>
</organism>
<feature type="compositionally biased region" description="Basic residues" evidence="1">
    <location>
        <begin position="188"/>
        <end position="197"/>
    </location>
</feature>
<dbReference type="AlphaFoldDB" id="A0A6L3VZ06"/>
<reference evidence="3 4" key="1">
    <citation type="submission" date="2019-09" db="EMBL/GenBank/DDBJ databases">
        <title>Actinomadura physcomitrii sp. nov., a novel actinomycete isolated from moss [Physcomitrium sphaericum (Ludw) Fuernr].</title>
        <authorList>
            <person name="Liu C."/>
            <person name="Zhuang X."/>
        </authorList>
    </citation>
    <scope>NUCLEOTIDE SEQUENCE [LARGE SCALE GENOMIC DNA]</scope>
    <source>
        <strain evidence="3 4">CYP1-1B</strain>
    </source>
</reference>
<keyword evidence="2" id="KW-1133">Transmembrane helix</keyword>
<keyword evidence="2" id="KW-0812">Transmembrane</keyword>
<evidence type="ECO:0000256" key="1">
    <source>
        <dbReference type="SAM" id="MobiDB-lite"/>
    </source>
</evidence>